<proteinExistence type="predicted"/>
<evidence type="ECO:0000313" key="1">
    <source>
        <dbReference type="EMBL" id="KKM25101.1"/>
    </source>
</evidence>
<dbReference type="EMBL" id="LAZR01012787">
    <property type="protein sequence ID" value="KKM25101.1"/>
    <property type="molecule type" value="Genomic_DNA"/>
</dbReference>
<protein>
    <submittedName>
        <fullName evidence="1">Uncharacterized protein</fullName>
    </submittedName>
</protein>
<dbReference type="AlphaFoldDB" id="A0A0F9IBW7"/>
<organism evidence="1">
    <name type="scientific">marine sediment metagenome</name>
    <dbReference type="NCBI Taxonomy" id="412755"/>
    <lineage>
        <taxon>unclassified sequences</taxon>
        <taxon>metagenomes</taxon>
        <taxon>ecological metagenomes</taxon>
    </lineage>
</organism>
<sequence>MKPQDLARALEGVPETRLRLVELARQVVDGEGNVDLVQCLPLAAEIEAAVDEARAYAQQTERVRWALQNLIKGH</sequence>
<name>A0A0F9IBW7_9ZZZZ</name>
<reference evidence="1" key="1">
    <citation type="journal article" date="2015" name="Nature">
        <title>Complex archaea that bridge the gap between prokaryotes and eukaryotes.</title>
        <authorList>
            <person name="Spang A."/>
            <person name="Saw J.H."/>
            <person name="Jorgensen S.L."/>
            <person name="Zaremba-Niedzwiedzka K."/>
            <person name="Martijn J."/>
            <person name="Lind A.E."/>
            <person name="van Eijk R."/>
            <person name="Schleper C."/>
            <person name="Guy L."/>
            <person name="Ettema T.J."/>
        </authorList>
    </citation>
    <scope>NUCLEOTIDE SEQUENCE</scope>
</reference>
<comment type="caution">
    <text evidence="1">The sequence shown here is derived from an EMBL/GenBank/DDBJ whole genome shotgun (WGS) entry which is preliminary data.</text>
</comment>
<gene>
    <name evidence="1" type="ORF">LCGC14_1598400</name>
</gene>
<accession>A0A0F9IBW7</accession>